<proteinExistence type="predicted"/>
<comment type="caution">
    <text evidence="1">The sequence shown here is derived from an EMBL/GenBank/DDBJ whole genome shotgun (WGS) entry which is preliminary data.</text>
</comment>
<name>A0A0R3LZG8_9BRAD</name>
<reference evidence="1 2" key="1">
    <citation type="submission" date="2014-03" db="EMBL/GenBank/DDBJ databases">
        <title>Bradyrhizobium valentinum sp. nov., isolated from effective nodules of Lupinus mariae-josephae, a lupine endemic of basic-lime soils in Eastern Spain.</title>
        <authorList>
            <person name="Duran D."/>
            <person name="Rey L."/>
            <person name="Navarro A."/>
            <person name="Busquets A."/>
            <person name="Imperial J."/>
            <person name="Ruiz-Argueso T."/>
        </authorList>
    </citation>
    <scope>NUCLEOTIDE SEQUENCE [LARGE SCALE GENOMIC DNA]</scope>
    <source>
        <strain evidence="1 2">PAC68</strain>
    </source>
</reference>
<dbReference type="AlphaFoldDB" id="A0A0R3LZG8"/>
<sequence>MAARKPTKLNAPATATAIQLAQKGTSTPFKVTDHPITIRINCKSAISAKMAAASVQKVLMVIAHLRWLTRMCLSLAKEDEKHQIHCMS</sequence>
<accession>A0A0R3LZG8</accession>
<protein>
    <submittedName>
        <fullName evidence="1">Uncharacterized protein</fullName>
    </submittedName>
</protein>
<organism evidence="1 2">
    <name type="scientific">Bradyrhizobium jicamae</name>
    <dbReference type="NCBI Taxonomy" id="280332"/>
    <lineage>
        <taxon>Bacteria</taxon>
        <taxon>Pseudomonadati</taxon>
        <taxon>Pseudomonadota</taxon>
        <taxon>Alphaproteobacteria</taxon>
        <taxon>Hyphomicrobiales</taxon>
        <taxon>Nitrobacteraceae</taxon>
        <taxon>Bradyrhizobium</taxon>
    </lineage>
</organism>
<evidence type="ECO:0000313" key="1">
    <source>
        <dbReference type="EMBL" id="KRR13336.1"/>
    </source>
</evidence>
<gene>
    <name evidence="1" type="ORF">CQ12_09365</name>
</gene>
<dbReference type="EMBL" id="LLXZ01000027">
    <property type="protein sequence ID" value="KRR13336.1"/>
    <property type="molecule type" value="Genomic_DNA"/>
</dbReference>
<evidence type="ECO:0000313" key="2">
    <source>
        <dbReference type="Proteomes" id="UP000050863"/>
    </source>
</evidence>
<dbReference type="Proteomes" id="UP000050863">
    <property type="component" value="Unassembled WGS sequence"/>
</dbReference>
<keyword evidence="2" id="KW-1185">Reference proteome</keyword>